<comment type="caution">
    <text evidence="3">The sequence shown here is derived from an EMBL/GenBank/DDBJ whole genome shotgun (WGS) entry which is preliminary data.</text>
</comment>
<dbReference type="Proteomes" id="UP000460435">
    <property type="component" value="Unassembled WGS sequence"/>
</dbReference>
<feature type="region of interest" description="Disordered" evidence="1">
    <location>
        <begin position="20"/>
        <end position="87"/>
    </location>
</feature>
<dbReference type="RefSeq" id="WP_162452884.1">
    <property type="nucleotide sequence ID" value="NZ_WLZY01000010.1"/>
</dbReference>
<dbReference type="EMBL" id="WLZY01000010">
    <property type="protein sequence ID" value="NDL60181.1"/>
    <property type="molecule type" value="Genomic_DNA"/>
</dbReference>
<evidence type="ECO:0000313" key="4">
    <source>
        <dbReference type="Proteomes" id="UP000460435"/>
    </source>
</evidence>
<proteinExistence type="predicted"/>
<evidence type="ECO:0008006" key="5">
    <source>
        <dbReference type="Google" id="ProtNLM"/>
    </source>
</evidence>
<dbReference type="PROSITE" id="PS51257">
    <property type="entry name" value="PROKAR_LIPOPROTEIN"/>
    <property type="match status" value="1"/>
</dbReference>
<name>A0A7K3MA23_9ACTN</name>
<dbReference type="AlphaFoldDB" id="A0A7K3MA23"/>
<evidence type="ECO:0000313" key="3">
    <source>
        <dbReference type="EMBL" id="NDL60181.1"/>
    </source>
</evidence>
<sequence>MNTNLRFAAVLAAATLTVAGCGSSDDNQSVSPDVEAVPMPTVAEDDDAPPTAEAESAPMPTRETAPDEADETDEPDEPELPRSQRGNLIKEIGETAGAYNEHDGPESPWLEFQVTDIEVGGQCTSDYAEASQNGHFLIVSIAASTGSELSESLYGQEVWFDSYEFSVVGADGVTENDVEGNAYMCLASRDEMPRIGPGENATGMVALDVSAESGTLVFKPWFMDGAGWEWEF</sequence>
<feature type="compositionally biased region" description="Acidic residues" evidence="1">
    <location>
        <begin position="66"/>
        <end position="78"/>
    </location>
</feature>
<keyword evidence="2" id="KW-0732">Signal</keyword>
<feature type="chain" id="PRO_5039018825" description="DUF4352 domain-containing protein" evidence="2">
    <location>
        <begin position="20"/>
        <end position="232"/>
    </location>
</feature>
<gene>
    <name evidence="3" type="ORF">F7O44_24205</name>
</gene>
<keyword evidence="4" id="KW-1185">Reference proteome</keyword>
<reference evidence="3 4" key="1">
    <citation type="submission" date="2019-11" db="EMBL/GenBank/DDBJ databases">
        <authorList>
            <person name="Li X.-J."/>
            <person name="Feng X.-M."/>
        </authorList>
    </citation>
    <scope>NUCLEOTIDE SEQUENCE [LARGE SCALE GENOMIC DNA]</scope>
    <source>
        <strain evidence="3 4">XMNu-373</strain>
    </source>
</reference>
<organism evidence="3 4">
    <name type="scientific">Phytoactinopolyspora mesophila</name>
    <dbReference type="NCBI Taxonomy" id="2650750"/>
    <lineage>
        <taxon>Bacteria</taxon>
        <taxon>Bacillati</taxon>
        <taxon>Actinomycetota</taxon>
        <taxon>Actinomycetes</taxon>
        <taxon>Jiangellales</taxon>
        <taxon>Jiangellaceae</taxon>
        <taxon>Phytoactinopolyspora</taxon>
    </lineage>
</organism>
<evidence type="ECO:0000256" key="2">
    <source>
        <dbReference type="SAM" id="SignalP"/>
    </source>
</evidence>
<feature type="compositionally biased region" description="Low complexity" evidence="1">
    <location>
        <begin position="49"/>
        <end position="63"/>
    </location>
</feature>
<evidence type="ECO:0000256" key="1">
    <source>
        <dbReference type="SAM" id="MobiDB-lite"/>
    </source>
</evidence>
<protein>
    <recommendedName>
        <fullName evidence="5">DUF4352 domain-containing protein</fullName>
    </recommendedName>
</protein>
<accession>A0A7K3MA23</accession>
<feature type="signal peptide" evidence="2">
    <location>
        <begin position="1"/>
        <end position="19"/>
    </location>
</feature>